<evidence type="ECO:0000259" key="1">
    <source>
        <dbReference type="Pfam" id="PF02589"/>
    </source>
</evidence>
<dbReference type="AlphaFoldDB" id="A0A3G8JKP6"/>
<feature type="domain" description="LUD" evidence="1">
    <location>
        <begin position="109"/>
        <end position="209"/>
    </location>
</feature>
<sequence length="210" mass="22136">MSAREEILDRVRSALADVESSDVTETPIDWSYGRPVDTGDLRLVDRFAERVADYRAIVERVPAGELGATVAAALAEVDGPVVADPTVRGRLGVDLNWRDDDGLSAADLDSVAAVVTTAAVGIANTGTIVLDHGVGQERRAASLVPDVHVCIVDAEQVVSDVPEAVARLMSQGSSVRPQTWISGPSATSDIELDRVEGVHGPRTLHVIIVG</sequence>
<dbReference type="SUPFAM" id="SSF100950">
    <property type="entry name" value="NagB/RpiA/CoA transferase-like"/>
    <property type="match status" value="1"/>
</dbReference>
<dbReference type="PANTHER" id="PTHR43682:SF1">
    <property type="entry name" value="LACTATE UTILIZATION PROTEIN C"/>
    <property type="match status" value="1"/>
</dbReference>
<dbReference type="InterPro" id="IPR003741">
    <property type="entry name" value="LUD_dom"/>
</dbReference>
<accession>A0A3G8JKP6</accession>
<dbReference type="Proteomes" id="UP000271469">
    <property type="component" value="Chromosome"/>
</dbReference>
<gene>
    <name evidence="2" type="primary">lutC</name>
    <name evidence="2" type="ORF">D7316_02261</name>
</gene>
<dbReference type="OrthoDB" id="9794187at2"/>
<evidence type="ECO:0000313" key="3">
    <source>
        <dbReference type="Proteomes" id="UP000271469"/>
    </source>
</evidence>
<proteinExistence type="predicted"/>
<dbReference type="InterPro" id="IPR037171">
    <property type="entry name" value="NagB/RpiA_transferase-like"/>
</dbReference>
<dbReference type="KEGG" id="gom:D7316_02261"/>
<reference evidence="2 3" key="1">
    <citation type="submission" date="2018-11" db="EMBL/GenBank/DDBJ databases">
        <title>Gordonia insulae sp. nov., isolated from an island soil.</title>
        <authorList>
            <person name="Kim Y.S."/>
            <person name="Kim S.B."/>
        </authorList>
    </citation>
    <scope>NUCLEOTIDE SEQUENCE [LARGE SCALE GENOMIC DNA]</scope>
    <source>
        <strain evidence="2 3">MMS17-SY073</strain>
    </source>
</reference>
<evidence type="ECO:0000313" key="2">
    <source>
        <dbReference type="EMBL" id="AZG45661.1"/>
    </source>
</evidence>
<dbReference type="PANTHER" id="PTHR43682">
    <property type="entry name" value="LACTATE UTILIZATION PROTEIN C"/>
    <property type="match status" value="1"/>
</dbReference>
<dbReference type="EMBL" id="CP033972">
    <property type="protein sequence ID" value="AZG45661.1"/>
    <property type="molecule type" value="Genomic_DNA"/>
</dbReference>
<name>A0A3G8JKP6_9ACTN</name>
<dbReference type="Pfam" id="PF02589">
    <property type="entry name" value="LUD_dom"/>
    <property type="match status" value="1"/>
</dbReference>
<dbReference type="InterPro" id="IPR024185">
    <property type="entry name" value="FTHF_cligase-like_sf"/>
</dbReference>
<keyword evidence="3" id="KW-1185">Reference proteome</keyword>
<dbReference type="RefSeq" id="WP_124708300.1">
    <property type="nucleotide sequence ID" value="NZ_CP033972.1"/>
</dbReference>
<protein>
    <submittedName>
        <fullName evidence="2">Lactate utilization protein C</fullName>
    </submittedName>
</protein>
<organism evidence="2 3">
    <name type="scientific">Gordonia insulae</name>
    <dbReference type="NCBI Taxonomy" id="2420509"/>
    <lineage>
        <taxon>Bacteria</taxon>
        <taxon>Bacillati</taxon>
        <taxon>Actinomycetota</taxon>
        <taxon>Actinomycetes</taxon>
        <taxon>Mycobacteriales</taxon>
        <taxon>Gordoniaceae</taxon>
        <taxon>Gordonia</taxon>
    </lineage>
</organism>
<dbReference type="Gene3D" id="3.40.50.10420">
    <property type="entry name" value="NagB/RpiA/CoA transferase-like"/>
    <property type="match status" value="1"/>
</dbReference>